<name>A0ABT7VT45_9GAMM</name>
<feature type="transmembrane region" description="Helical" evidence="4">
    <location>
        <begin position="129"/>
        <end position="153"/>
    </location>
</feature>
<evidence type="ECO:0000313" key="6">
    <source>
        <dbReference type="Proteomes" id="UP001171945"/>
    </source>
</evidence>
<dbReference type="InterPro" id="IPR052346">
    <property type="entry name" value="O-mannosyl-transferase_TMTC"/>
</dbReference>
<keyword evidence="4" id="KW-1133">Transmembrane helix</keyword>
<feature type="transmembrane region" description="Helical" evidence="4">
    <location>
        <begin position="186"/>
        <end position="205"/>
    </location>
</feature>
<comment type="caution">
    <text evidence="5">The sequence shown here is derived from an EMBL/GenBank/DDBJ whole genome shotgun (WGS) entry which is preliminary data.</text>
</comment>
<feature type="transmembrane region" description="Helical" evidence="4">
    <location>
        <begin position="12"/>
        <end position="32"/>
    </location>
</feature>
<dbReference type="Proteomes" id="UP001171945">
    <property type="component" value="Unassembled WGS sequence"/>
</dbReference>
<feature type="transmembrane region" description="Helical" evidence="4">
    <location>
        <begin position="340"/>
        <end position="363"/>
    </location>
</feature>
<feature type="transmembrane region" description="Helical" evidence="4">
    <location>
        <begin position="310"/>
        <end position="333"/>
    </location>
</feature>
<evidence type="ECO:0000313" key="5">
    <source>
        <dbReference type="EMBL" id="MDM8562733.1"/>
    </source>
</evidence>
<accession>A0ABT7VT45</accession>
<feature type="transmembrane region" description="Helical" evidence="4">
    <location>
        <begin position="369"/>
        <end position="387"/>
    </location>
</feature>
<feature type="transmembrane region" description="Helical" evidence="4">
    <location>
        <begin position="159"/>
        <end position="174"/>
    </location>
</feature>
<keyword evidence="4" id="KW-0812">Transmembrane</keyword>
<dbReference type="SUPFAM" id="SSF48452">
    <property type="entry name" value="TPR-like"/>
    <property type="match status" value="1"/>
</dbReference>
<keyword evidence="6" id="KW-1185">Reference proteome</keyword>
<evidence type="ECO:0008006" key="7">
    <source>
        <dbReference type="Google" id="ProtNLM"/>
    </source>
</evidence>
<keyword evidence="4" id="KW-0472">Membrane</keyword>
<feature type="repeat" description="TPR" evidence="3">
    <location>
        <begin position="553"/>
        <end position="586"/>
    </location>
</feature>
<dbReference type="PANTHER" id="PTHR44227:SF3">
    <property type="entry name" value="PROTEIN O-MANNOSYL-TRANSFERASE TMTC4"/>
    <property type="match status" value="1"/>
</dbReference>
<protein>
    <recommendedName>
        <fullName evidence="7">Tetratricopeptide repeat protein</fullName>
    </recommendedName>
</protein>
<reference evidence="5" key="1">
    <citation type="submission" date="2023-06" db="EMBL/GenBank/DDBJ databases">
        <title>Uncultivated large filamentous bacteria from sulfidic sediments reveal new species and different genomic features in energy metabolism and defense.</title>
        <authorList>
            <person name="Fonseca A."/>
        </authorList>
    </citation>
    <scope>NUCLEOTIDE SEQUENCE</scope>
    <source>
        <strain evidence="5">HSG4</strain>
    </source>
</reference>
<keyword evidence="1" id="KW-0677">Repeat</keyword>
<organism evidence="5 6">
    <name type="scientific">Candidatus Marithioploca araucensis</name>
    <dbReference type="NCBI Taxonomy" id="70273"/>
    <lineage>
        <taxon>Bacteria</taxon>
        <taxon>Pseudomonadati</taxon>
        <taxon>Pseudomonadota</taxon>
        <taxon>Gammaproteobacteria</taxon>
        <taxon>Thiotrichales</taxon>
        <taxon>Thiotrichaceae</taxon>
        <taxon>Candidatus Marithioploca</taxon>
    </lineage>
</organism>
<proteinExistence type="predicted"/>
<keyword evidence="2 3" id="KW-0802">TPR repeat</keyword>
<feature type="transmembrane region" description="Helical" evidence="4">
    <location>
        <begin position="399"/>
        <end position="416"/>
    </location>
</feature>
<feature type="transmembrane region" description="Helical" evidence="4">
    <location>
        <begin position="236"/>
        <end position="255"/>
    </location>
</feature>
<dbReference type="PANTHER" id="PTHR44227">
    <property type="match status" value="1"/>
</dbReference>
<evidence type="ECO:0000256" key="3">
    <source>
        <dbReference type="PROSITE-ProRule" id="PRU00339"/>
    </source>
</evidence>
<sequence length="654" mass="75090">MDKTNSYTRLQLTIASLFFLVLIGTAGIYWAGLQGTFLLDDSHNLENLEHINQSTDKWTEIVRFSTEGIASRLGRPVSLFTFALQAHNASFAWYLKYVNLMIHLLNGCLIFWLLLYITRIMALPEKRALLLALFTTSLWLLHPFQVSTVLYVIQRMTELSALFTLAALLIYVRSRYRFAQGRLTPTAFWISISIGIGLGGILATLSKENGILLVLYVLVLEATVLRSLPKPRYWQMWSWVFLYLPLLALASYFILHFDNLLKGYEIRHFTLGERLLTETRILSEYLFKILIPRPQSYGLFHDDFSISHSLLTPITTLFAVGFTMLMFFAGLFWRKKYPVFALAVLWFFAGHVLESSFIGLMLYFEHRNYLPMLGILFASVYAILWIFDRMKVASLRKAAISFTALYLFLFSLVTWLETDLWSKPLVQTMVWAEEHPYSRIAQAQAAAASLSLGNEQKTLEYYRHMVTAFPEDSGPYAIWLGATCVSANIPLPDMQKVIQRFKTSKGDSATFNALKSILDLHAKEQCTHLSSKTINTLLKTAIESSMLATTYKDEFYHLYAIFYGIKGQYNDAIDMADKSLSLAPNRNLQFQRILWLQREDRYAEALEEIAKIRANLNLLSDVVYLEDLKRGEKIIRELMDNESTTKSTTKSTTN</sequence>
<evidence type="ECO:0000256" key="2">
    <source>
        <dbReference type="ARBA" id="ARBA00022803"/>
    </source>
</evidence>
<evidence type="ECO:0000256" key="4">
    <source>
        <dbReference type="SAM" id="Phobius"/>
    </source>
</evidence>
<dbReference type="EMBL" id="JAUCGM010000265">
    <property type="protein sequence ID" value="MDM8562733.1"/>
    <property type="molecule type" value="Genomic_DNA"/>
</dbReference>
<dbReference type="InterPro" id="IPR011990">
    <property type="entry name" value="TPR-like_helical_dom_sf"/>
</dbReference>
<dbReference type="Gene3D" id="1.25.40.10">
    <property type="entry name" value="Tetratricopeptide repeat domain"/>
    <property type="match status" value="1"/>
</dbReference>
<dbReference type="PROSITE" id="PS50005">
    <property type="entry name" value="TPR"/>
    <property type="match status" value="1"/>
</dbReference>
<feature type="transmembrane region" description="Helical" evidence="4">
    <location>
        <begin position="211"/>
        <end position="229"/>
    </location>
</feature>
<evidence type="ECO:0000256" key="1">
    <source>
        <dbReference type="ARBA" id="ARBA00022737"/>
    </source>
</evidence>
<feature type="transmembrane region" description="Helical" evidence="4">
    <location>
        <begin position="97"/>
        <end position="117"/>
    </location>
</feature>
<dbReference type="InterPro" id="IPR019734">
    <property type="entry name" value="TPR_rpt"/>
</dbReference>
<gene>
    <name evidence="5" type="ORF">QUF54_05205</name>
</gene>